<dbReference type="OrthoDB" id="144293at2"/>
<dbReference type="CDD" id="cd00130">
    <property type="entry name" value="PAS"/>
    <property type="match status" value="1"/>
</dbReference>
<dbReference type="InterPro" id="IPR000014">
    <property type="entry name" value="PAS"/>
</dbReference>
<dbReference type="Gene3D" id="3.30.450.20">
    <property type="entry name" value="PAS domain"/>
    <property type="match status" value="3"/>
</dbReference>
<comment type="catalytic activity">
    <reaction evidence="1">
        <text>ATP + protein L-histidine = ADP + protein N-phospho-L-histidine.</text>
        <dbReference type="EC" id="2.7.13.3"/>
    </reaction>
</comment>
<keyword evidence="3" id="KW-0597">Phosphoprotein</keyword>
<comment type="caution">
    <text evidence="9">The sequence shown here is derived from an EMBL/GenBank/DDBJ whole genome shotgun (WGS) entry which is preliminary data.</text>
</comment>
<proteinExistence type="predicted"/>
<dbReference type="InterPro" id="IPR013656">
    <property type="entry name" value="PAS_4"/>
</dbReference>
<dbReference type="PROSITE" id="PS50112">
    <property type="entry name" value="PAS"/>
    <property type="match status" value="1"/>
</dbReference>
<dbReference type="PANTHER" id="PTHR43304">
    <property type="entry name" value="PHYTOCHROME-LIKE PROTEIN CPH1"/>
    <property type="match status" value="1"/>
</dbReference>
<gene>
    <name evidence="9" type="ORF">FNT36_17305</name>
</gene>
<dbReference type="RefSeq" id="WP_144850240.1">
    <property type="nucleotide sequence ID" value="NZ_VMRJ01000004.1"/>
</dbReference>
<dbReference type="EC" id="2.7.13.3" evidence="2"/>
<feature type="domain" description="PAS" evidence="7">
    <location>
        <begin position="22"/>
        <end position="92"/>
    </location>
</feature>
<dbReference type="SUPFAM" id="SSF55785">
    <property type="entry name" value="PYP-like sensor domain (PAS domain)"/>
    <property type="match status" value="3"/>
</dbReference>
<feature type="domain" description="PAC" evidence="8">
    <location>
        <begin position="346"/>
        <end position="399"/>
    </location>
</feature>
<reference evidence="9 10" key="1">
    <citation type="submission" date="2019-07" db="EMBL/GenBank/DDBJ databases">
        <title>Hymenobacter sp. straun FUR1 Genome sequencing and assembly.</title>
        <authorList>
            <person name="Chhetri G."/>
        </authorList>
    </citation>
    <scope>NUCLEOTIDE SEQUENCE [LARGE SCALE GENOMIC DNA]</scope>
    <source>
        <strain evidence="9 10">Fur1</strain>
    </source>
</reference>
<dbReference type="Gene3D" id="1.20.5.1930">
    <property type="match status" value="1"/>
</dbReference>
<dbReference type="SMART" id="SM00387">
    <property type="entry name" value="HATPase_c"/>
    <property type="match status" value="1"/>
</dbReference>
<dbReference type="SMART" id="SM00091">
    <property type="entry name" value="PAS"/>
    <property type="match status" value="3"/>
</dbReference>
<feature type="domain" description="PAC" evidence="8">
    <location>
        <begin position="95"/>
        <end position="147"/>
    </location>
</feature>
<keyword evidence="10" id="KW-1185">Reference proteome</keyword>
<dbReference type="SMART" id="SM00086">
    <property type="entry name" value="PAC"/>
    <property type="match status" value="2"/>
</dbReference>
<dbReference type="InterPro" id="IPR052162">
    <property type="entry name" value="Sensor_kinase/Photoreceptor"/>
</dbReference>
<dbReference type="PROSITE" id="PS50109">
    <property type="entry name" value="HIS_KIN"/>
    <property type="match status" value="1"/>
</dbReference>
<dbReference type="FunFam" id="3.30.450.20:FF:000099">
    <property type="entry name" value="Sensory box sensor histidine kinase"/>
    <property type="match status" value="1"/>
</dbReference>
<dbReference type="InterPro" id="IPR036890">
    <property type="entry name" value="HATPase_C_sf"/>
</dbReference>
<evidence type="ECO:0000313" key="10">
    <source>
        <dbReference type="Proteomes" id="UP000317624"/>
    </source>
</evidence>
<evidence type="ECO:0000256" key="3">
    <source>
        <dbReference type="ARBA" id="ARBA00022553"/>
    </source>
</evidence>
<name>A0A558BSE0_9BACT</name>
<dbReference type="CDD" id="cd16917">
    <property type="entry name" value="HATPase_UhpB-NarQ-NarX-like"/>
    <property type="match status" value="1"/>
</dbReference>
<dbReference type="EMBL" id="VMRJ01000004">
    <property type="protein sequence ID" value="TVT39409.1"/>
    <property type="molecule type" value="Genomic_DNA"/>
</dbReference>
<dbReference type="InterPro" id="IPR001610">
    <property type="entry name" value="PAC"/>
</dbReference>
<accession>A0A558BSE0</accession>
<dbReference type="InterPro" id="IPR005467">
    <property type="entry name" value="His_kinase_dom"/>
</dbReference>
<dbReference type="InterPro" id="IPR035965">
    <property type="entry name" value="PAS-like_dom_sf"/>
</dbReference>
<dbReference type="Pfam" id="PF02518">
    <property type="entry name" value="HATPase_c"/>
    <property type="match status" value="1"/>
</dbReference>
<dbReference type="InterPro" id="IPR000700">
    <property type="entry name" value="PAS-assoc_C"/>
</dbReference>
<evidence type="ECO:0000259" key="7">
    <source>
        <dbReference type="PROSITE" id="PS50112"/>
    </source>
</evidence>
<evidence type="ECO:0000259" key="8">
    <source>
        <dbReference type="PROSITE" id="PS50113"/>
    </source>
</evidence>
<evidence type="ECO:0000256" key="2">
    <source>
        <dbReference type="ARBA" id="ARBA00012438"/>
    </source>
</evidence>
<keyword evidence="5" id="KW-0418">Kinase</keyword>
<dbReference type="Pfam" id="PF08447">
    <property type="entry name" value="PAS_3"/>
    <property type="match status" value="1"/>
</dbReference>
<dbReference type="Gene3D" id="3.30.565.10">
    <property type="entry name" value="Histidine kinase-like ATPase, C-terminal domain"/>
    <property type="match status" value="1"/>
</dbReference>
<dbReference type="NCBIfam" id="TIGR00229">
    <property type="entry name" value="sensory_box"/>
    <property type="match status" value="1"/>
</dbReference>
<feature type="domain" description="Histidine kinase" evidence="6">
    <location>
        <begin position="422"/>
        <end position="610"/>
    </location>
</feature>
<dbReference type="Proteomes" id="UP000317624">
    <property type="component" value="Unassembled WGS sequence"/>
</dbReference>
<dbReference type="Pfam" id="PF08448">
    <property type="entry name" value="PAS_4"/>
    <property type="match status" value="1"/>
</dbReference>
<dbReference type="PROSITE" id="PS50113">
    <property type="entry name" value="PAC"/>
    <property type="match status" value="2"/>
</dbReference>
<dbReference type="SUPFAM" id="SSF55874">
    <property type="entry name" value="ATPase domain of HSP90 chaperone/DNA topoisomerase II/histidine kinase"/>
    <property type="match status" value="1"/>
</dbReference>
<dbReference type="GO" id="GO:0004673">
    <property type="term" value="F:protein histidine kinase activity"/>
    <property type="evidence" value="ECO:0007669"/>
    <property type="project" value="UniProtKB-EC"/>
</dbReference>
<evidence type="ECO:0000313" key="9">
    <source>
        <dbReference type="EMBL" id="TVT39409.1"/>
    </source>
</evidence>
<evidence type="ECO:0000256" key="5">
    <source>
        <dbReference type="ARBA" id="ARBA00022777"/>
    </source>
</evidence>
<sequence length="614" mass="68485">MLKEFIATPVLPKQTPNALLESEATLRTFVNLVPDLLWRNDAQGSATWHNQRWLDYTGQTPAEAVGDGWLLVVHPDDKAQAQANFQAALAAGRLLRQEHRLRNASGEYRWFQIRAEPVLDEYGRISEWFGAATDIHECKTPGLALQASRDLLQSAFDTSLVAMSVLEAVRDESGALQDFTIRLTNKELERQTGRTDLIGKLYATEYPGIRQAGLFDLMQQALESGKPTGMELYYGYEGLNNWFSCQFVKLGDGLLATNLDITERKLAEQEHALNLRLLEQAERVAEMGSWDYELTTNTFRWSEGMYSLFGLAPGTPVSPQVYLNFVVPEDRYIAECLVSHLEAGSAGFEKTLRIRVGKYLKTLSLRAVMVYDDQGKPVRMLGVDMDISKLKQLEADNLRLRLGQQQERITAVLEAQEEERRRIAESLHNGLCQLLYATKLQLDRLHPTPTQPARAEASNLLAEAIRQARTISHELTPGIIAEFGLHAALSDICQNLSSPALRWQCVVHLDEAHPVPQLLQVAIYRLAQELAQNVAKHAQANHATLEVDVLPGWAVLRVEDDGLGFEVGTATPGIGLKTLRDRVALLDGLVYIDTDLGRGSQVQVRLPLPVSLLA</sequence>
<dbReference type="InterPro" id="IPR003594">
    <property type="entry name" value="HATPase_dom"/>
</dbReference>
<protein>
    <recommendedName>
        <fullName evidence="2">histidine kinase</fullName>
        <ecNumber evidence="2">2.7.13.3</ecNumber>
    </recommendedName>
</protein>
<evidence type="ECO:0000256" key="4">
    <source>
        <dbReference type="ARBA" id="ARBA00022679"/>
    </source>
</evidence>
<keyword evidence="4" id="KW-0808">Transferase</keyword>
<dbReference type="AlphaFoldDB" id="A0A558BSE0"/>
<evidence type="ECO:0000256" key="1">
    <source>
        <dbReference type="ARBA" id="ARBA00000085"/>
    </source>
</evidence>
<organism evidence="9 10">
    <name type="scientific">Hymenobacter setariae</name>
    <dbReference type="NCBI Taxonomy" id="2594794"/>
    <lineage>
        <taxon>Bacteria</taxon>
        <taxon>Pseudomonadati</taxon>
        <taxon>Bacteroidota</taxon>
        <taxon>Cytophagia</taxon>
        <taxon>Cytophagales</taxon>
        <taxon>Hymenobacteraceae</taxon>
        <taxon>Hymenobacter</taxon>
    </lineage>
</organism>
<dbReference type="InterPro" id="IPR013655">
    <property type="entry name" value="PAS_fold_3"/>
</dbReference>
<dbReference type="PANTHER" id="PTHR43304:SF1">
    <property type="entry name" value="PAC DOMAIN-CONTAINING PROTEIN"/>
    <property type="match status" value="1"/>
</dbReference>
<evidence type="ECO:0000259" key="6">
    <source>
        <dbReference type="PROSITE" id="PS50109"/>
    </source>
</evidence>